<keyword evidence="3" id="KW-1185">Reference proteome</keyword>
<evidence type="ECO:0000256" key="1">
    <source>
        <dbReference type="SAM" id="MobiDB-lite"/>
    </source>
</evidence>
<evidence type="ECO:0000313" key="2">
    <source>
        <dbReference type="EMBL" id="KAG8046412.1"/>
    </source>
</evidence>
<feature type="compositionally biased region" description="Basic residues" evidence="1">
    <location>
        <begin position="74"/>
        <end position="95"/>
    </location>
</feature>
<dbReference type="AlphaFoldDB" id="A0A8J5UWH4"/>
<reference evidence="2" key="2">
    <citation type="submission" date="2021-02" db="EMBL/GenBank/DDBJ databases">
        <authorList>
            <person name="Kimball J.A."/>
            <person name="Haas M.W."/>
            <person name="Macchietto M."/>
            <person name="Kono T."/>
            <person name="Duquette J."/>
            <person name="Shao M."/>
        </authorList>
    </citation>
    <scope>NUCLEOTIDE SEQUENCE</scope>
    <source>
        <tissue evidence="2">Fresh leaf tissue</tissue>
    </source>
</reference>
<comment type="caution">
    <text evidence="2">The sequence shown here is derived from an EMBL/GenBank/DDBJ whole genome shotgun (WGS) entry which is preliminary data.</text>
</comment>
<gene>
    <name evidence="2" type="ORF">GUJ93_ZPchr0008g14131</name>
</gene>
<dbReference type="Proteomes" id="UP000729402">
    <property type="component" value="Unassembled WGS sequence"/>
</dbReference>
<dbReference type="EMBL" id="JAAALK010000290">
    <property type="protein sequence ID" value="KAG8046412.1"/>
    <property type="molecule type" value="Genomic_DNA"/>
</dbReference>
<feature type="region of interest" description="Disordered" evidence="1">
    <location>
        <begin position="64"/>
        <end position="110"/>
    </location>
</feature>
<organism evidence="2 3">
    <name type="scientific">Zizania palustris</name>
    <name type="common">Northern wild rice</name>
    <dbReference type="NCBI Taxonomy" id="103762"/>
    <lineage>
        <taxon>Eukaryota</taxon>
        <taxon>Viridiplantae</taxon>
        <taxon>Streptophyta</taxon>
        <taxon>Embryophyta</taxon>
        <taxon>Tracheophyta</taxon>
        <taxon>Spermatophyta</taxon>
        <taxon>Magnoliopsida</taxon>
        <taxon>Liliopsida</taxon>
        <taxon>Poales</taxon>
        <taxon>Poaceae</taxon>
        <taxon>BOP clade</taxon>
        <taxon>Oryzoideae</taxon>
        <taxon>Oryzeae</taxon>
        <taxon>Zizaniinae</taxon>
        <taxon>Zizania</taxon>
    </lineage>
</organism>
<reference evidence="2" key="1">
    <citation type="journal article" date="2021" name="bioRxiv">
        <title>Whole Genome Assembly and Annotation of Northern Wild Rice, Zizania palustris L., Supports a Whole Genome Duplication in the Zizania Genus.</title>
        <authorList>
            <person name="Haas M."/>
            <person name="Kono T."/>
            <person name="Macchietto M."/>
            <person name="Millas R."/>
            <person name="McGilp L."/>
            <person name="Shao M."/>
            <person name="Duquette J."/>
            <person name="Hirsch C.N."/>
            <person name="Kimball J."/>
        </authorList>
    </citation>
    <scope>NUCLEOTIDE SEQUENCE</scope>
    <source>
        <tissue evidence="2">Fresh leaf tissue</tissue>
    </source>
</reference>
<evidence type="ECO:0000313" key="3">
    <source>
        <dbReference type="Proteomes" id="UP000729402"/>
    </source>
</evidence>
<proteinExistence type="predicted"/>
<protein>
    <submittedName>
        <fullName evidence="2">Uncharacterized protein</fullName>
    </submittedName>
</protein>
<accession>A0A8J5UWH4</accession>
<name>A0A8J5UWH4_ZIZPA</name>
<feature type="region of interest" description="Disordered" evidence="1">
    <location>
        <begin position="1"/>
        <end position="21"/>
    </location>
</feature>
<sequence>MDNELPSRVQPASRRRQRAWPRVARGAFPAAGGKTRLRRGKKLPPILRKTPRTIQPCHLLSLSTFHPHQAPHNTNHRTRRQQLRRRRVGKGKRKAAAFLPPASRTEPVASGDAAGLIPSASAGVRSEGTIYAVRCKHFDSTEY</sequence>